<accession>A0ABW1I1G3</accession>
<sequence>MGRMEGKVALVTGAGRGQGRAHAVALAREGADIVAVDFNGTFDHVAYSVNHPGDLAETTRLVEATSRRCLPVECDVRSVEGMRAAVARTLAELGRIDVAVANAGIDSYAPVHEMTPEQWRDIVDVNLTGVFNTLSAVAPHMIERRRGSIIGISSSVGRLGAGNNAAYCAAKWGVIGLVKSAAIDLGPHLVRVNAVCPGYISTGMIDNGLLPPLFFPHEEAPTEEMVDQVVNERYHFIPAGRLAPEEVSAAVVFLASDEARYISGSTVDVNAGWSAAYSA</sequence>
<evidence type="ECO:0000256" key="4">
    <source>
        <dbReference type="RuleBase" id="RU000363"/>
    </source>
</evidence>
<comment type="caution">
    <text evidence="5">The sequence shown here is derived from an EMBL/GenBank/DDBJ whole genome shotgun (WGS) entry which is preliminary data.</text>
</comment>
<dbReference type="PANTHER" id="PTHR42760">
    <property type="entry name" value="SHORT-CHAIN DEHYDROGENASES/REDUCTASES FAMILY MEMBER"/>
    <property type="match status" value="1"/>
</dbReference>
<dbReference type="PRINTS" id="PR00080">
    <property type="entry name" value="SDRFAMILY"/>
</dbReference>
<name>A0ABW1I1G3_9PSEU</name>
<evidence type="ECO:0000256" key="1">
    <source>
        <dbReference type="ARBA" id="ARBA00006484"/>
    </source>
</evidence>
<dbReference type="InterPro" id="IPR020904">
    <property type="entry name" value="Sc_DH/Rdtase_CS"/>
</dbReference>
<evidence type="ECO:0000313" key="6">
    <source>
        <dbReference type="Proteomes" id="UP001596119"/>
    </source>
</evidence>
<evidence type="ECO:0000313" key="5">
    <source>
        <dbReference type="EMBL" id="MFC5947453.1"/>
    </source>
</evidence>
<keyword evidence="2" id="KW-0560">Oxidoreductase</keyword>
<dbReference type="Gene3D" id="3.40.50.720">
    <property type="entry name" value="NAD(P)-binding Rossmann-like Domain"/>
    <property type="match status" value="1"/>
</dbReference>
<proteinExistence type="inferred from homology"/>
<dbReference type="PROSITE" id="PS00061">
    <property type="entry name" value="ADH_SHORT"/>
    <property type="match status" value="1"/>
</dbReference>
<dbReference type="NCBIfam" id="TIGR03971">
    <property type="entry name" value="SDR_subfam_1"/>
    <property type="match status" value="1"/>
</dbReference>
<evidence type="ECO:0000256" key="2">
    <source>
        <dbReference type="ARBA" id="ARBA00023002"/>
    </source>
</evidence>
<dbReference type="Pfam" id="PF00106">
    <property type="entry name" value="adh_short"/>
    <property type="match status" value="1"/>
</dbReference>
<dbReference type="InterPro" id="IPR002347">
    <property type="entry name" value="SDR_fam"/>
</dbReference>
<evidence type="ECO:0000256" key="3">
    <source>
        <dbReference type="ARBA" id="ARBA00023027"/>
    </source>
</evidence>
<dbReference type="PRINTS" id="PR00081">
    <property type="entry name" value="GDHRDH"/>
</dbReference>
<reference evidence="6" key="1">
    <citation type="journal article" date="2019" name="Int. J. Syst. Evol. Microbiol.">
        <title>The Global Catalogue of Microorganisms (GCM) 10K type strain sequencing project: providing services to taxonomists for standard genome sequencing and annotation.</title>
        <authorList>
            <consortium name="The Broad Institute Genomics Platform"/>
            <consortium name="The Broad Institute Genome Sequencing Center for Infectious Disease"/>
            <person name="Wu L."/>
            <person name="Ma J."/>
        </authorList>
    </citation>
    <scope>NUCLEOTIDE SEQUENCE [LARGE SCALE GENOMIC DNA]</scope>
    <source>
        <strain evidence="6">CGMCC 4.7397</strain>
    </source>
</reference>
<organism evidence="5 6">
    <name type="scientific">Pseudonocardia lutea</name>
    <dbReference type="NCBI Taxonomy" id="2172015"/>
    <lineage>
        <taxon>Bacteria</taxon>
        <taxon>Bacillati</taxon>
        <taxon>Actinomycetota</taxon>
        <taxon>Actinomycetes</taxon>
        <taxon>Pseudonocardiales</taxon>
        <taxon>Pseudonocardiaceae</taxon>
        <taxon>Pseudonocardia</taxon>
    </lineage>
</organism>
<keyword evidence="3" id="KW-0520">NAD</keyword>
<dbReference type="InterPro" id="IPR023985">
    <property type="entry name" value="SDR_subfam_1"/>
</dbReference>
<dbReference type="InterPro" id="IPR036291">
    <property type="entry name" value="NAD(P)-bd_dom_sf"/>
</dbReference>
<comment type="similarity">
    <text evidence="1 4">Belongs to the short-chain dehydrogenases/reductases (SDR) family.</text>
</comment>
<gene>
    <name evidence="5" type="ORF">ACFQH9_04085</name>
</gene>
<protein>
    <submittedName>
        <fullName evidence="5">Mycofactocin-coupled SDR family oxidoreductase</fullName>
    </submittedName>
</protein>
<dbReference type="PANTHER" id="PTHR42760:SF133">
    <property type="entry name" value="3-OXOACYL-[ACYL-CARRIER-PROTEIN] REDUCTASE"/>
    <property type="match status" value="1"/>
</dbReference>
<keyword evidence="6" id="KW-1185">Reference proteome</keyword>
<dbReference type="RefSeq" id="WP_379564323.1">
    <property type="nucleotide sequence ID" value="NZ_JBHSQK010000007.1"/>
</dbReference>
<dbReference type="SUPFAM" id="SSF51735">
    <property type="entry name" value="NAD(P)-binding Rossmann-fold domains"/>
    <property type="match status" value="1"/>
</dbReference>
<dbReference type="Proteomes" id="UP001596119">
    <property type="component" value="Unassembled WGS sequence"/>
</dbReference>
<dbReference type="EMBL" id="JBHSQK010000007">
    <property type="protein sequence ID" value="MFC5947453.1"/>
    <property type="molecule type" value="Genomic_DNA"/>
</dbReference>